<evidence type="ECO:0000313" key="2">
    <source>
        <dbReference type="EMBL" id="AEX85004.1"/>
    </source>
</evidence>
<evidence type="ECO:0000256" key="1">
    <source>
        <dbReference type="SAM" id="Coils"/>
    </source>
</evidence>
<evidence type="ECO:0000313" key="3">
    <source>
        <dbReference type="Proteomes" id="UP000007161"/>
    </source>
</evidence>
<dbReference type="RefSeq" id="WP_014296076.1">
    <property type="nucleotide sequence ID" value="NC_016751.1"/>
</dbReference>
<reference evidence="3" key="2">
    <citation type="submission" date="2012-01" db="EMBL/GenBank/DDBJ databases">
        <title>Complete sequence of chromosome of Marinitoga piezophila KA3.</title>
        <authorList>
            <person name="Lucas S."/>
            <person name="Han J."/>
            <person name="Lapidus A."/>
            <person name="Cheng J.-F."/>
            <person name="Goodwin L."/>
            <person name="Pitluck S."/>
            <person name="Peters L."/>
            <person name="Mikhailova N."/>
            <person name="Teshima H."/>
            <person name="Detter J.C."/>
            <person name="Han C."/>
            <person name="Tapia R."/>
            <person name="Land M."/>
            <person name="Hauser L."/>
            <person name="Kyrpides N."/>
            <person name="Ivanova N."/>
            <person name="Pagani I."/>
            <person name="Jebbar M."/>
            <person name="Vannier P."/>
            <person name="Oger P."/>
            <person name="Cario A."/>
            <person name="Bartlett D."/>
            <person name="Noll K.M."/>
            <person name="Woyke T."/>
        </authorList>
    </citation>
    <scope>NUCLEOTIDE SEQUENCE [LARGE SCALE GENOMIC DNA]</scope>
    <source>
        <strain evidence="3">DSM 14283 / JCM 11233 / KA3</strain>
    </source>
</reference>
<reference evidence="2 3" key="1">
    <citation type="journal article" date="2012" name="J. Bacteriol.">
        <title>Complete Genome Sequence of the Thermophilic, Piezophilic, Heterotrophic Bacterium Marinitoga piezophila KA3.</title>
        <authorList>
            <person name="Lucas S."/>
            <person name="Han J."/>
            <person name="Lapidus A."/>
            <person name="Cheng J.F."/>
            <person name="Goodwin L.A."/>
            <person name="Pitluck S."/>
            <person name="Peters L."/>
            <person name="Mikhailova N."/>
            <person name="Teshima H."/>
            <person name="Detter J.C."/>
            <person name="Han C."/>
            <person name="Tapia R."/>
            <person name="Land M."/>
            <person name="Hauser L."/>
            <person name="Kyrpides N.C."/>
            <person name="Ivanova N."/>
            <person name="Pagani I."/>
            <person name="Vannier P."/>
            <person name="Oger P."/>
            <person name="Bartlett D.H."/>
            <person name="Noll K.M."/>
            <person name="Woyke T."/>
            <person name="Jebbar M."/>
        </authorList>
    </citation>
    <scope>NUCLEOTIDE SEQUENCE [LARGE SCALE GENOMIC DNA]</scope>
    <source>
        <strain evidence="3">DSM 14283 / JCM 11233 / KA3</strain>
    </source>
</reference>
<dbReference type="HOGENOM" id="CLU_1414574_0_0_0"/>
<dbReference type="KEGG" id="mpz:Marpi_0563"/>
<dbReference type="STRING" id="443254.Marpi_0563"/>
<dbReference type="Gene3D" id="1.20.5.620">
    <property type="entry name" value="F1F0 ATP synthase subunit B, membrane domain"/>
    <property type="match status" value="1"/>
</dbReference>
<dbReference type="InterPro" id="IPR038495">
    <property type="entry name" value="ATPase_E_C"/>
</dbReference>
<accession>H2J5L8</accession>
<dbReference type="EMBL" id="CP003257">
    <property type="protein sequence ID" value="AEX85004.1"/>
    <property type="molecule type" value="Genomic_DNA"/>
</dbReference>
<dbReference type="eggNOG" id="COG1390">
    <property type="taxonomic scope" value="Bacteria"/>
</dbReference>
<dbReference type="SUPFAM" id="SSF160527">
    <property type="entry name" value="V-type ATPase subunit E-like"/>
    <property type="match status" value="1"/>
</dbReference>
<dbReference type="AlphaFoldDB" id="H2J5L8"/>
<gene>
    <name evidence="2" type="ordered locus">Marpi_0563</name>
</gene>
<proteinExistence type="predicted"/>
<keyword evidence="1" id="KW-0175">Coiled coil</keyword>
<dbReference type="Proteomes" id="UP000007161">
    <property type="component" value="Chromosome"/>
</dbReference>
<dbReference type="Gene3D" id="3.30.2320.30">
    <property type="entry name" value="ATP synthase, E subunit, C-terminal"/>
    <property type="match status" value="1"/>
</dbReference>
<dbReference type="OrthoDB" id="49572at2"/>
<protein>
    <submittedName>
        <fullName evidence="2">Archaeal/vacuolar-type H+-ATPase subunit E</fullName>
    </submittedName>
</protein>
<name>H2J5L8_MARPK</name>
<organism evidence="2 3">
    <name type="scientific">Marinitoga piezophila (strain DSM 14283 / JCM 11233 / KA3)</name>
    <dbReference type="NCBI Taxonomy" id="443254"/>
    <lineage>
        <taxon>Bacteria</taxon>
        <taxon>Thermotogati</taxon>
        <taxon>Thermotogota</taxon>
        <taxon>Thermotogae</taxon>
        <taxon>Petrotogales</taxon>
        <taxon>Petrotogaceae</taxon>
        <taxon>Marinitoga</taxon>
    </lineage>
</organism>
<keyword evidence="3" id="KW-1185">Reference proteome</keyword>
<feature type="coiled-coil region" evidence="1">
    <location>
        <begin position="16"/>
        <end position="54"/>
    </location>
</feature>
<sequence>MSSIENKLNKMINLLEKDFEVEYESMKEQYDEKLEEYKKQIKKEIEEYKNKRLSDVKFESERIIKIAKSKVELKLNQENTYLKNKFLERILEKVKEDLYNLDAKRKKFFYQKLYIEAKNLIDEEYVVLCNPDDIEIVKSFVMDHEVIGDSNIEGGVLLKGEKVNIRNTIDSYIEEIKGEIFTLVLEEVGDLNAN</sequence>